<keyword evidence="6 8" id="KW-0472">Membrane</keyword>
<organism evidence="10 11">
    <name type="scientific">Sulfobacillus thermosulfidooxidans (strain DSM 9293 / VKM B-1269 / AT-1)</name>
    <dbReference type="NCBI Taxonomy" id="929705"/>
    <lineage>
        <taxon>Bacteria</taxon>
        <taxon>Bacillati</taxon>
        <taxon>Bacillota</taxon>
        <taxon>Clostridia</taxon>
        <taxon>Eubacteriales</taxon>
        <taxon>Clostridiales Family XVII. Incertae Sedis</taxon>
        <taxon>Sulfobacillus</taxon>
    </lineage>
</organism>
<reference evidence="11" key="1">
    <citation type="submission" date="2017-04" db="EMBL/GenBank/DDBJ databases">
        <authorList>
            <person name="Varghese N."/>
            <person name="Submissions S."/>
        </authorList>
    </citation>
    <scope>NUCLEOTIDE SEQUENCE [LARGE SCALE GENOMIC DNA]</scope>
    <source>
        <strain evidence="11">DSM 9293</strain>
    </source>
</reference>
<keyword evidence="4 8" id="KW-1133">Transmembrane helix</keyword>
<dbReference type="InterPro" id="IPR052175">
    <property type="entry name" value="ComplexI-like_HydComp"/>
</dbReference>
<feature type="transmembrane region" description="Helical" evidence="8">
    <location>
        <begin position="261"/>
        <end position="284"/>
    </location>
</feature>
<keyword evidence="2" id="KW-1003">Cell membrane</keyword>
<dbReference type="Proteomes" id="UP000192660">
    <property type="component" value="Unassembled WGS sequence"/>
</dbReference>
<feature type="domain" description="NADH:quinone oxidoreductase/Mrp antiporter transmembrane" evidence="9">
    <location>
        <begin position="110"/>
        <end position="407"/>
    </location>
</feature>
<evidence type="ECO:0000313" key="11">
    <source>
        <dbReference type="Proteomes" id="UP000192660"/>
    </source>
</evidence>
<dbReference type="OrthoDB" id="9807568at2"/>
<dbReference type="PANTHER" id="PTHR42682:SF5">
    <property type="entry name" value="HYDROGENASE-4 COMPONENT F"/>
    <property type="match status" value="1"/>
</dbReference>
<keyword evidence="3 7" id="KW-0812">Transmembrane</keyword>
<dbReference type="STRING" id="28034.BFX07_06160"/>
<feature type="transmembrane region" description="Helical" evidence="8">
    <location>
        <begin position="291"/>
        <end position="309"/>
    </location>
</feature>
<feature type="transmembrane region" description="Helical" evidence="8">
    <location>
        <begin position="233"/>
        <end position="255"/>
    </location>
</feature>
<dbReference type="GO" id="GO:0016491">
    <property type="term" value="F:oxidoreductase activity"/>
    <property type="evidence" value="ECO:0007669"/>
    <property type="project" value="UniProtKB-KW"/>
</dbReference>
<evidence type="ECO:0000256" key="2">
    <source>
        <dbReference type="ARBA" id="ARBA00022475"/>
    </source>
</evidence>
<evidence type="ECO:0000256" key="6">
    <source>
        <dbReference type="ARBA" id="ARBA00023136"/>
    </source>
</evidence>
<evidence type="ECO:0000259" key="9">
    <source>
        <dbReference type="Pfam" id="PF00361"/>
    </source>
</evidence>
<sequence>MDSLGLLGLGPVGVIVGSMFERVLQRQRTPYVIATWVSVVLLFTLYTEWSLLISRHWHWTPILLVMTNVIATTSAWDSVIWLHEHPKIPTQHYYIGWALFWISLILIAGSPNLAVSWVAIEFSTLASGALIILMGSHQALEAAWKYIVIASVGLALGLIGIIFLYAALQFQDLGWTTLNYTNLAHHYRAIPPIVRALATILIVSGIGTKVGLVPFHTWLPDAHSEAPSPVSGLLSGVLLGLCLITIERFVTSIILPGGSFLSGFHLLTLFGTLSVVVGSLALLVQRDVKRLLAYSSLEQMGIIAIALGIDTPLARLAALLQLVFHALVKSTLFYAGGHLSVIYQTKDLDKLVNIRHTHKPLVILWTLGILALAGIPPLGLAYSEWLILAALWNGHMVLLIIMAISLLMTFMALMYHVLRQLWGSHDLFFPKVAPSNSVVDVTEVKGESVL</sequence>
<feature type="transmembrane region" description="Helical" evidence="8">
    <location>
        <begin position="394"/>
        <end position="418"/>
    </location>
</feature>
<evidence type="ECO:0000256" key="1">
    <source>
        <dbReference type="ARBA" id="ARBA00004651"/>
    </source>
</evidence>
<evidence type="ECO:0000256" key="8">
    <source>
        <dbReference type="SAM" id="Phobius"/>
    </source>
</evidence>
<feature type="transmembrane region" description="Helical" evidence="8">
    <location>
        <begin position="31"/>
        <end position="53"/>
    </location>
</feature>
<evidence type="ECO:0000256" key="3">
    <source>
        <dbReference type="ARBA" id="ARBA00022692"/>
    </source>
</evidence>
<feature type="transmembrane region" description="Helical" evidence="8">
    <location>
        <begin position="59"/>
        <end position="81"/>
    </location>
</feature>
<gene>
    <name evidence="10" type="ORF">SAMN00768000_3159</name>
</gene>
<dbReference type="PANTHER" id="PTHR42682">
    <property type="entry name" value="HYDROGENASE-4 COMPONENT F"/>
    <property type="match status" value="1"/>
</dbReference>
<feature type="transmembrane region" description="Helical" evidence="8">
    <location>
        <begin position="362"/>
        <end position="382"/>
    </location>
</feature>
<accession>A0A1W1WLG0</accession>
<feature type="transmembrane region" description="Helical" evidence="8">
    <location>
        <begin position="315"/>
        <end position="341"/>
    </location>
</feature>
<comment type="subcellular location">
    <subcellularLocation>
        <location evidence="1">Cell membrane</location>
        <topology evidence="1">Multi-pass membrane protein</topology>
    </subcellularLocation>
    <subcellularLocation>
        <location evidence="7">Membrane</location>
        <topology evidence="7">Multi-pass membrane protein</topology>
    </subcellularLocation>
</comment>
<dbReference type="EMBL" id="FWWY01000001">
    <property type="protein sequence ID" value="SMC07019.1"/>
    <property type="molecule type" value="Genomic_DNA"/>
</dbReference>
<evidence type="ECO:0000256" key="5">
    <source>
        <dbReference type="ARBA" id="ARBA00023002"/>
    </source>
</evidence>
<dbReference type="InterPro" id="IPR001750">
    <property type="entry name" value="ND/Mrp_TM"/>
</dbReference>
<feature type="transmembrane region" description="Helical" evidence="8">
    <location>
        <begin position="6"/>
        <end position="24"/>
    </location>
</feature>
<evidence type="ECO:0000313" key="10">
    <source>
        <dbReference type="EMBL" id="SMC07019.1"/>
    </source>
</evidence>
<keyword evidence="11" id="KW-1185">Reference proteome</keyword>
<name>A0A1W1WLG0_SULTA</name>
<feature type="transmembrane region" description="Helical" evidence="8">
    <location>
        <begin position="115"/>
        <end position="134"/>
    </location>
</feature>
<feature type="transmembrane region" description="Helical" evidence="8">
    <location>
        <begin position="93"/>
        <end position="109"/>
    </location>
</feature>
<evidence type="ECO:0000256" key="7">
    <source>
        <dbReference type="RuleBase" id="RU000320"/>
    </source>
</evidence>
<dbReference type="AlphaFoldDB" id="A0A1W1WLG0"/>
<feature type="transmembrane region" description="Helical" evidence="8">
    <location>
        <begin position="193"/>
        <end position="212"/>
    </location>
</feature>
<dbReference type="GO" id="GO:0005886">
    <property type="term" value="C:plasma membrane"/>
    <property type="evidence" value="ECO:0007669"/>
    <property type="project" value="UniProtKB-SubCell"/>
</dbReference>
<dbReference type="Pfam" id="PF00361">
    <property type="entry name" value="Proton_antipo_M"/>
    <property type="match status" value="1"/>
</dbReference>
<proteinExistence type="predicted"/>
<protein>
    <submittedName>
        <fullName evidence="10">Hydrogenase-4 component F</fullName>
    </submittedName>
</protein>
<feature type="transmembrane region" description="Helical" evidence="8">
    <location>
        <begin position="146"/>
        <end position="168"/>
    </location>
</feature>
<evidence type="ECO:0000256" key="4">
    <source>
        <dbReference type="ARBA" id="ARBA00022989"/>
    </source>
</evidence>
<dbReference type="RefSeq" id="WP_084661708.1">
    <property type="nucleotide sequence ID" value="NZ_FWWY01000001.1"/>
</dbReference>
<keyword evidence="5" id="KW-0560">Oxidoreductase</keyword>